<evidence type="ECO:0000313" key="8">
    <source>
        <dbReference type="Proteomes" id="UP000001593"/>
    </source>
</evidence>
<protein>
    <recommendedName>
        <fullName evidence="6">EGF-like domain-containing protein</fullName>
    </recommendedName>
</protein>
<dbReference type="AlphaFoldDB" id="A7T192"/>
<organism evidence="7 8">
    <name type="scientific">Nematostella vectensis</name>
    <name type="common">Starlet sea anemone</name>
    <dbReference type="NCBI Taxonomy" id="45351"/>
    <lineage>
        <taxon>Eukaryota</taxon>
        <taxon>Metazoa</taxon>
        <taxon>Cnidaria</taxon>
        <taxon>Anthozoa</taxon>
        <taxon>Hexacorallia</taxon>
        <taxon>Actiniaria</taxon>
        <taxon>Edwardsiidae</taxon>
        <taxon>Nematostella</taxon>
    </lineage>
</organism>
<dbReference type="SMART" id="SM00181">
    <property type="entry name" value="EGF"/>
    <property type="match status" value="4"/>
</dbReference>
<feature type="domain" description="EGF-like" evidence="6">
    <location>
        <begin position="4"/>
        <end position="39"/>
    </location>
</feature>
<dbReference type="InParanoid" id="A7T192"/>
<keyword evidence="2 5" id="KW-0245">EGF-like domain</keyword>
<dbReference type="PANTHER" id="PTHR12916:SF9">
    <property type="entry name" value="NEUROGENIC LOCUS NOTCH HOMOLOG PROTEIN 1-RELATED"/>
    <property type="match status" value="1"/>
</dbReference>
<reference evidence="7 8" key="1">
    <citation type="journal article" date="2007" name="Science">
        <title>Sea anemone genome reveals ancestral eumetazoan gene repertoire and genomic organization.</title>
        <authorList>
            <person name="Putnam N.H."/>
            <person name="Srivastava M."/>
            <person name="Hellsten U."/>
            <person name="Dirks B."/>
            <person name="Chapman J."/>
            <person name="Salamov A."/>
            <person name="Terry A."/>
            <person name="Shapiro H."/>
            <person name="Lindquist E."/>
            <person name="Kapitonov V.V."/>
            <person name="Jurka J."/>
            <person name="Genikhovich G."/>
            <person name="Grigoriev I.V."/>
            <person name="Lucas S.M."/>
            <person name="Steele R.E."/>
            <person name="Finnerty J.R."/>
            <person name="Technau U."/>
            <person name="Martindale M.Q."/>
            <person name="Rokhsar D.S."/>
        </authorList>
    </citation>
    <scope>NUCLEOTIDE SEQUENCE [LARGE SCALE GENOMIC DNA]</scope>
    <source>
        <strain evidence="8">CH2 X CH6</strain>
    </source>
</reference>
<evidence type="ECO:0000256" key="2">
    <source>
        <dbReference type="ARBA" id="ARBA00022536"/>
    </source>
</evidence>
<dbReference type="eggNOG" id="KOG1219">
    <property type="taxonomic scope" value="Eukaryota"/>
</dbReference>
<evidence type="ECO:0000313" key="7">
    <source>
        <dbReference type="EMBL" id="EDO30274.1"/>
    </source>
</evidence>
<dbReference type="GO" id="GO:0005509">
    <property type="term" value="F:calcium ion binding"/>
    <property type="evidence" value="ECO:0007669"/>
    <property type="project" value="InterPro"/>
</dbReference>
<feature type="disulfide bond" evidence="5">
    <location>
        <begin position="71"/>
        <end position="80"/>
    </location>
</feature>
<dbReference type="SUPFAM" id="SSF57196">
    <property type="entry name" value="EGF/Laminin"/>
    <property type="match status" value="1"/>
</dbReference>
<dbReference type="PROSITE" id="PS50026">
    <property type="entry name" value="EGF_3"/>
    <property type="match status" value="4"/>
</dbReference>
<proteinExistence type="inferred from homology"/>
<dbReference type="InterPro" id="IPR013032">
    <property type="entry name" value="EGF-like_CS"/>
</dbReference>
<evidence type="ECO:0000256" key="4">
    <source>
        <dbReference type="ARBA" id="ARBA00023157"/>
    </source>
</evidence>
<dbReference type="SUPFAM" id="SSF57184">
    <property type="entry name" value="Growth factor receptor domain"/>
    <property type="match status" value="1"/>
</dbReference>
<evidence type="ECO:0000259" key="6">
    <source>
        <dbReference type="PROSITE" id="PS50026"/>
    </source>
</evidence>
<dbReference type="PROSITE" id="PS01186">
    <property type="entry name" value="EGF_2"/>
    <property type="match status" value="3"/>
</dbReference>
<comment type="caution">
    <text evidence="5">Lacks conserved residue(s) required for the propagation of feature annotation.</text>
</comment>
<dbReference type="EMBL" id="DS470089">
    <property type="protein sequence ID" value="EDO30274.1"/>
    <property type="molecule type" value="Genomic_DNA"/>
</dbReference>
<dbReference type="OMA" id="CKRPFKG"/>
<dbReference type="GO" id="GO:0005112">
    <property type="term" value="F:Notch binding"/>
    <property type="evidence" value="ECO:0000318"/>
    <property type="project" value="GO_Central"/>
</dbReference>
<keyword evidence="3" id="KW-0677">Repeat</keyword>
<dbReference type="PROSITE" id="PS00022">
    <property type="entry name" value="EGF_1"/>
    <property type="match status" value="4"/>
</dbReference>
<dbReference type="InterPro" id="IPR009030">
    <property type="entry name" value="Growth_fac_rcpt_cys_sf"/>
</dbReference>
<dbReference type="PANTHER" id="PTHR12916">
    <property type="entry name" value="CYTOCHROME C OXIDASE POLYPEPTIDE VIC-2"/>
    <property type="match status" value="1"/>
</dbReference>
<dbReference type="InterPro" id="IPR001881">
    <property type="entry name" value="EGF-like_Ca-bd_dom"/>
</dbReference>
<dbReference type="FunFam" id="2.10.25.10:FF:000669">
    <property type="entry name" value="Eyes shut homolog"/>
    <property type="match status" value="1"/>
</dbReference>
<keyword evidence="8" id="KW-1185">Reference proteome</keyword>
<evidence type="ECO:0000256" key="1">
    <source>
        <dbReference type="ARBA" id="ARBA00006373"/>
    </source>
</evidence>
<feature type="disulfide bond" evidence="5">
    <location>
        <begin position="29"/>
        <end position="38"/>
    </location>
</feature>
<feature type="disulfide bond" evidence="5">
    <location>
        <begin position="110"/>
        <end position="119"/>
    </location>
</feature>
<dbReference type="Pfam" id="PF12661">
    <property type="entry name" value="hEGF"/>
    <property type="match status" value="1"/>
</dbReference>
<dbReference type="InterPro" id="IPR000742">
    <property type="entry name" value="EGF"/>
</dbReference>
<name>A7T192_NEMVE</name>
<dbReference type="FunFam" id="2.10.25.10:FF:000774">
    <property type="entry name" value="von Willebrand factor D and EGF domains"/>
    <property type="match status" value="1"/>
</dbReference>
<dbReference type="Proteomes" id="UP000001593">
    <property type="component" value="Unassembled WGS sequence"/>
</dbReference>
<dbReference type="SMART" id="SM00179">
    <property type="entry name" value="EGF_CA"/>
    <property type="match status" value="4"/>
</dbReference>
<feature type="domain" description="EGF-like" evidence="6">
    <location>
        <begin position="135"/>
        <end position="171"/>
    </location>
</feature>
<dbReference type="STRING" id="45351.A7T192"/>
<dbReference type="FunFam" id="2.10.25.10:FF:001350">
    <property type="entry name" value="Predicted protein"/>
    <property type="match status" value="1"/>
</dbReference>
<dbReference type="CDD" id="cd00054">
    <property type="entry name" value="EGF_CA"/>
    <property type="match status" value="2"/>
</dbReference>
<accession>A7T192</accession>
<gene>
    <name evidence="7" type="ORF">NEMVEDRAFT_v1g141543</name>
</gene>
<dbReference type="PhylomeDB" id="A7T192"/>
<comment type="similarity">
    <text evidence="1">Belongs to the EGF domain peptide family.</text>
</comment>
<evidence type="ECO:0000256" key="3">
    <source>
        <dbReference type="ARBA" id="ARBA00022737"/>
    </source>
</evidence>
<sequence>ISLGTGLCASNPCTLGACMESPSGYYCICPPGYSGAGCRTQIDYCKPNPCYNSATCKGFHIEGCGGYSCVCPPNFTGKLCEKEISPCSPDVNPCVNGICKSVGGEIRCTCPGGWTGQRCETSKLTSTSHVTTTTTPNLCSYSPCQNGGTCEAHGDSYHCICPMGWYGTYCTFGK</sequence>
<feature type="domain" description="EGF-like" evidence="6">
    <location>
        <begin position="83"/>
        <end position="120"/>
    </location>
</feature>
<evidence type="ECO:0000256" key="5">
    <source>
        <dbReference type="PROSITE-ProRule" id="PRU00076"/>
    </source>
</evidence>
<dbReference type="Gene3D" id="2.10.25.10">
    <property type="entry name" value="Laminin"/>
    <property type="match status" value="4"/>
</dbReference>
<feature type="disulfide bond" evidence="5">
    <location>
        <begin position="161"/>
        <end position="170"/>
    </location>
</feature>
<feature type="domain" description="EGF-like" evidence="6">
    <location>
        <begin position="41"/>
        <end position="81"/>
    </location>
</feature>
<feature type="non-terminal residue" evidence="7">
    <location>
        <position position="1"/>
    </location>
</feature>
<keyword evidence="4 5" id="KW-1015">Disulfide bond</keyword>
<feature type="disulfide bond" evidence="5">
    <location>
        <begin position="8"/>
        <end position="18"/>
    </location>
</feature>
<dbReference type="Pfam" id="PF00008">
    <property type="entry name" value="EGF"/>
    <property type="match status" value="2"/>
</dbReference>
<dbReference type="HOGENOM" id="CLU_004826_3_2_1"/>